<reference evidence="1" key="1">
    <citation type="submission" date="2017-09" db="EMBL/GenBank/DDBJ databases">
        <title>Polyketide synthases of a Diaporthe helianthi virulent isolate.</title>
        <authorList>
            <person name="Baroncelli R."/>
        </authorList>
    </citation>
    <scope>NUCLEOTIDE SEQUENCE [LARGE SCALE GENOMIC DNA]</scope>
    <source>
        <strain evidence="1">7/96</strain>
    </source>
</reference>
<evidence type="ECO:0000313" key="1">
    <source>
        <dbReference type="EMBL" id="POS76969.1"/>
    </source>
</evidence>
<organism evidence="1 2">
    <name type="scientific">Diaporthe helianthi</name>
    <dbReference type="NCBI Taxonomy" id="158607"/>
    <lineage>
        <taxon>Eukaryota</taxon>
        <taxon>Fungi</taxon>
        <taxon>Dikarya</taxon>
        <taxon>Ascomycota</taxon>
        <taxon>Pezizomycotina</taxon>
        <taxon>Sordariomycetes</taxon>
        <taxon>Sordariomycetidae</taxon>
        <taxon>Diaporthales</taxon>
        <taxon>Diaporthaceae</taxon>
        <taxon>Diaporthe</taxon>
    </lineage>
</organism>
<protein>
    <submittedName>
        <fullName evidence="1">Uncharacterized protein</fullName>
    </submittedName>
</protein>
<gene>
    <name evidence="1" type="ORF">DHEL01_v204632</name>
</gene>
<name>A0A2P5I391_DIAHE</name>
<accession>A0A2P5I391</accession>
<proteinExistence type="predicted"/>
<dbReference type="AlphaFoldDB" id="A0A2P5I391"/>
<dbReference type="InParanoid" id="A0A2P5I391"/>
<dbReference type="EMBL" id="MAVT02000314">
    <property type="protein sequence ID" value="POS76969.1"/>
    <property type="molecule type" value="Genomic_DNA"/>
</dbReference>
<dbReference type="Proteomes" id="UP000094444">
    <property type="component" value="Unassembled WGS sequence"/>
</dbReference>
<evidence type="ECO:0000313" key="2">
    <source>
        <dbReference type="Proteomes" id="UP000094444"/>
    </source>
</evidence>
<dbReference type="OrthoDB" id="5220083at2759"/>
<sequence length="141" mass="16454">MADDKTELNDGGANRRLKYSNYIDPVPGVNNSFLNRCFNAADTMVYKSRGRWAAKRSRQTYETYLRALQKLARRVCLHPDERLRQKQIAEITKAREFLRPKFFAHMGFHGVDIVPTEEGVWTFKVSQSPEWLAPMLEIFID</sequence>
<comment type="caution">
    <text evidence="1">The sequence shown here is derived from an EMBL/GenBank/DDBJ whole genome shotgun (WGS) entry which is preliminary data.</text>
</comment>
<keyword evidence="2" id="KW-1185">Reference proteome</keyword>